<dbReference type="EMBL" id="GG704916">
    <property type="protein sequence ID" value="KJF61582.1"/>
    <property type="molecule type" value="Genomic_DNA"/>
</dbReference>
<dbReference type="RefSeq" id="XP_004446418.1">
    <property type="nucleotide sequence ID" value="XM_004446361.1"/>
</dbReference>
<dbReference type="GeneID" id="24165379"/>
<dbReference type="KEGG" id="cim:CIMG_13752"/>
<evidence type="ECO:0000256" key="1">
    <source>
        <dbReference type="SAM" id="MobiDB-lite"/>
    </source>
</evidence>
<organism evidence="2 3">
    <name type="scientific">Coccidioides immitis (strain RS)</name>
    <name type="common">Valley fever fungus</name>
    <dbReference type="NCBI Taxonomy" id="246410"/>
    <lineage>
        <taxon>Eukaryota</taxon>
        <taxon>Fungi</taxon>
        <taxon>Dikarya</taxon>
        <taxon>Ascomycota</taxon>
        <taxon>Pezizomycotina</taxon>
        <taxon>Eurotiomycetes</taxon>
        <taxon>Eurotiomycetidae</taxon>
        <taxon>Onygenales</taxon>
        <taxon>Onygenaceae</taxon>
        <taxon>Coccidioides</taxon>
    </lineage>
</organism>
<feature type="region of interest" description="Disordered" evidence="1">
    <location>
        <begin position="40"/>
        <end position="64"/>
    </location>
</feature>
<evidence type="ECO:0000313" key="3">
    <source>
        <dbReference type="Proteomes" id="UP000001261"/>
    </source>
</evidence>
<dbReference type="AlphaFoldDB" id="A0A0D8JW89"/>
<proteinExistence type="predicted"/>
<evidence type="ECO:0000313" key="2">
    <source>
        <dbReference type="EMBL" id="KJF61582.1"/>
    </source>
</evidence>
<gene>
    <name evidence="2" type="ORF">CIMG_13752</name>
</gene>
<reference evidence="3" key="1">
    <citation type="journal article" date="2009" name="Genome Res.">
        <title>Comparative genomic analyses of the human fungal pathogens Coccidioides and their relatives.</title>
        <authorList>
            <person name="Sharpton T.J."/>
            <person name="Stajich J.E."/>
            <person name="Rounsley S.D."/>
            <person name="Gardner M.J."/>
            <person name="Wortman J.R."/>
            <person name="Jordar V.S."/>
            <person name="Maiti R."/>
            <person name="Kodira C.D."/>
            <person name="Neafsey D.E."/>
            <person name="Zeng Q."/>
            <person name="Hung C.-Y."/>
            <person name="McMahan C."/>
            <person name="Muszewska A."/>
            <person name="Grynberg M."/>
            <person name="Mandel M.A."/>
            <person name="Kellner E.M."/>
            <person name="Barker B.M."/>
            <person name="Galgiani J.N."/>
            <person name="Orbach M.J."/>
            <person name="Kirkland T.N."/>
            <person name="Cole G.T."/>
            <person name="Henn M.R."/>
            <person name="Birren B.W."/>
            <person name="Taylor J.W."/>
        </authorList>
    </citation>
    <scope>NUCLEOTIDE SEQUENCE [LARGE SCALE GENOMIC DNA]</scope>
    <source>
        <strain evidence="3">RS</strain>
    </source>
</reference>
<keyword evidence="3" id="KW-1185">Reference proteome</keyword>
<accession>A0A0D8JW89</accession>
<reference evidence="3" key="2">
    <citation type="journal article" date="2010" name="Genome Res.">
        <title>Population genomic sequencing of Coccidioides fungi reveals recent hybridization and transposon control.</title>
        <authorList>
            <person name="Neafsey D.E."/>
            <person name="Barker B.M."/>
            <person name="Sharpton T.J."/>
            <person name="Stajich J.E."/>
            <person name="Park D.J."/>
            <person name="Whiston E."/>
            <person name="Hung C.-Y."/>
            <person name="McMahan C."/>
            <person name="White J."/>
            <person name="Sykes S."/>
            <person name="Heiman D."/>
            <person name="Young S."/>
            <person name="Zeng Q."/>
            <person name="Abouelleil A."/>
            <person name="Aftuck L."/>
            <person name="Bessette D."/>
            <person name="Brown A."/>
            <person name="FitzGerald M."/>
            <person name="Lui A."/>
            <person name="Macdonald J.P."/>
            <person name="Priest M."/>
            <person name="Orbach M.J."/>
            <person name="Galgiani J.N."/>
            <person name="Kirkland T.N."/>
            <person name="Cole G.T."/>
            <person name="Birren B.W."/>
            <person name="Henn M.R."/>
            <person name="Taylor J.W."/>
            <person name="Rounsley S.D."/>
        </authorList>
    </citation>
    <scope>GENOME REANNOTATION</scope>
    <source>
        <strain evidence="3">RS</strain>
    </source>
</reference>
<name>A0A0D8JW89_COCIM</name>
<dbReference type="Proteomes" id="UP000001261">
    <property type="component" value="Unassembled WGS sequence"/>
</dbReference>
<sequence>MGGKIVSMLPEDSCHLCNGDGLHPNTLHFSSKLRANLAPYRRGSAARHPSSGEPGGQNSFSMHSQGSVVGWMMGEWRSAQLL</sequence>
<protein>
    <submittedName>
        <fullName evidence="2">Uncharacterized protein</fullName>
    </submittedName>
</protein>
<dbReference type="InParanoid" id="A0A0D8JW89"/>
<dbReference type="VEuPathDB" id="FungiDB:CIMG_13752"/>